<proteinExistence type="predicted"/>
<evidence type="ECO:0000313" key="2">
    <source>
        <dbReference type="Proteomes" id="UP000238523"/>
    </source>
</evidence>
<organism evidence="1 2">
    <name type="scientific">Rhizobium leguminosarum</name>
    <dbReference type="NCBI Taxonomy" id="384"/>
    <lineage>
        <taxon>Bacteria</taxon>
        <taxon>Pseudomonadati</taxon>
        <taxon>Pseudomonadota</taxon>
        <taxon>Alphaproteobacteria</taxon>
        <taxon>Hyphomicrobiales</taxon>
        <taxon>Rhizobiaceae</taxon>
        <taxon>Rhizobium/Agrobacterium group</taxon>
        <taxon>Rhizobium</taxon>
    </lineage>
</organism>
<name>A0A2K9Z4L6_RHILE</name>
<gene>
    <name evidence="1" type="ORF">CUJ84_Chr002781</name>
</gene>
<dbReference type="EMBL" id="CP025012">
    <property type="protein sequence ID" value="AUW43130.1"/>
    <property type="molecule type" value="Genomic_DNA"/>
</dbReference>
<protein>
    <submittedName>
        <fullName evidence="1">Uncharacterized protein</fullName>
    </submittedName>
</protein>
<accession>A0A2K9Z4L6</accession>
<evidence type="ECO:0000313" key="1">
    <source>
        <dbReference type="EMBL" id="AUW43130.1"/>
    </source>
</evidence>
<dbReference type="AlphaFoldDB" id="A0A2K9Z4L6"/>
<reference evidence="1 2" key="1">
    <citation type="submission" date="2017-11" db="EMBL/GenBank/DDBJ databases">
        <title>Complete genome of Rhizobium leguminosarum Norway, an ineffective micro-symbiont.</title>
        <authorList>
            <person name="Hoffrichter A."/>
            <person name="Liang J."/>
            <person name="Brachmann A."/>
            <person name="Marin M."/>
        </authorList>
    </citation>
    <scope>NUCLEOTIDE SEQUENCE [LARGE SCALE GENOMIC DNA]</scope>
    <source>
        <strain evidence="1 2">Norway</strain>
    </source>
</reference>
<dbReference type="Proteomes" id="UP000238523">
    <property type="component" value="Chromosome"/>
</dbReference>
<sequence>MIGGHAPFCGVLARDPFVNKITLMDALPASTTHAPRLRPAVPGNTVTLVTPPIRFPMRNYLRPMRDEPGFQAREIALMRR</sequence>